<feature type="non-terminal residue" evidence="3">
    <location>
        <position position="171"/>
    </location>
</feature>
<protein>
    <recommendedName>
        <fullName evidence="5">Zf-HC2 domain-containing protein</fullName>
    </recommendedName>
</protein>
<reference evidence="3 4" key="1">
    <citation type="submission" date="2017-07" db="EMBL/GenBank/DDBJ databases">
        <title>Genomes of Fischerella (Mastigocladus) sp. strains.</title>
        <authorList>
            <person name="Miller S.R."/>
        </authorList>
    </citation>
    <scope>NUCLEOTIDE SEQUENCE [LARGE SCALE GENOMIC DNA]</scope>
    <source>
        <strain evidence="3 4">CCMEE 5318</strain>
    </source>
</reference>
<evidence type="ECO:0000313" key="3">
    <source>
        <dbReference type="EMBL" id="PMB17134.1"/>
    </source>
</evidence>
<evidence type="ECO:0000313" key="4">
    <source>
        <dbReference type="Proteomes" id="UP000235081"/>
    </source>
</evidence>
<keyword evidence="2" id="KW-0472">Membrane</keyword>
<comment type="caution">
    <text evidence="3">The sequence shown here is derived from an EMBL/GenBank/DDBJ whole genome shotgun (WGS) entry which is preliminary data.</text>
</comment>
<evidence type="ECO:0000256" key="1">
    <source>
        <dbReference type="SAM" id="MobiDB-lite"/>
    </source>
</evidence>
<dbReference type="Proteomes" id="UP000235081">
    <property type="component" value="Unassembled WGS sequence"/>
</dbReference>
<dbReference type="EMBL" id="NMQE01000850">
    <property type="protein sequence ID" value="PMB17134.1"/>
    <property type="molecule type" value="Genomic_DNA"/>
</dbReference>
<keyword evidence="2" id="KW-0812">Transmembrane</keyword>
<sequence length="171" mass="19329">MRDTRTSLEKQLGAELREYAEGECLHFEQIWALARRGQRARDYHRALRHIATCTACRRAYLELRAIQHMQAQGLLTRVWQFWGQRLAWVPAVGVAVTVVTLAWWLWTPRNAQIAQQSPIVVSPESPTTPVAPEPKGTPTTPRLADETPRTAKPSTDAPARNTTPIERELAS</sequence>
<evidence type="ECO:0000256" key="2">
    <source>
        <dbReference type="SAM" id="Phobius"/>
    </source>
</evidence>
<feature type="region of interest" description="Disordered" evidence="1">
    <location>
        <begin position="120"/>
        <end position="171"/>
    </location>
</feature>
<accession>A0A2N6L5N7</accession>
<evidence type="ECO:0008006" key="5">
    <source>
        <dbReference type="Google" id="ProtNLM"/>
    </source>
</evidence>
<keyword evidence="2" id="KW-1133">Transmembrane helix</keyword>
<dbReference type="AlphaFoldDB" id="A0A2N6L5N7"/>
<gene>
    <name evidence="3" type="ORF">CEN46_24280</name>
</gene>
<feature type="transmembrane region" description="Helical" evidence="2">
    <location>
        <begin position="86"/>
        <end position="106"/>
    </location>
</feature>
<proteinExistence type="predicted"/>
<organism evidence="3 4">
    <name type="scientific">Fischerella thermalis CCMEE 5318</name>
    <dbReference type="NCBI Taxonomy" id="2019666"/>
    <lineage>
        <taxon>Bacteria</taxon>
        <taxon>Bacillati</taxon>
        <taxon>Cyanobacteriota</taxon>
        <taxon>Cyanophyceae</taxon>
        <taxon>Nostocales</taxon>
        <taxon>Hapalosiphonaceae</taxon>
        <taxon>Fischerella</taxon>
    </lineage>
</organism>
<name>A0A2N6L5N7_9CYAN</name>